<dbReference type="InterPro" id="IPR027417">
    <property type="entry name" value="P-loop_NTPase"/>
</dbReference>
<dbReference type="HAMAP" id="MF_00238">
    <property type="entry name" value="Cytidyl_kinase_type1"/>
    <property type="match status" value="1"/>
</dbReference>
<dbReference type="Proteomes" id="UP000236745">
    <property type="component" value="Unassembled WGS sequence"/>
</dbReference>
<comment type="subcellular location">
    <subcellularLocation>
        <location evidence="1 10">Cytoplasm</location>
    </subcellularLocation>
</comment>
<name>A0A1H6CEH9_9GAMM</name>
<keyword evidence="3 10" id="KW-0963">Cytoplasm</keyword>
<dbReference type="OrthoDB" id="9807434at2"/>
<evidence type="ECO:0000256" key="10">
    <source>
        <dbReference type="HAMAP-Rule" id="MF_00238"/>
    </source>
</evidence>
<dbReference type="PANTHER" id="PTHR21299:SF2">
    <property type="entry name" value="CYTIDYLATE KINASE"/>
    <property type="match status" value="1"/>
</dbReference>
<evidence type="ECO:0000313" key="13">
    <source>
        <dbReference type="Proteomes" id="UP000236745"/>
    </source>
</evidence>
<dbReference type="GO" id="GO:0005524">
    <property type="term" value="F:ATP binding"/>
    <property type="evidence" value="ECO:0007669"/>
    <property type="project" value="UniProtKB-UniRule"/>
</dbReference>
<reference evidence="12 13" key="1">
    <citation type="submission" date="2016-10" db="EMBL/GenBank/DDBJ databases">
        <authorList>
            <person name="de Groot N.N."/>
        </authorList>
    </citation>
    <scope>NUCLEOTIDE SEQUENCE [LARGE SCALE GENOMIC DNA]</scope>
    <source>
        <strain evidence="12 13">DSM 22012</strain>
    </source>
</reference>
<protein>
    <recommendedName>
        <fullName evidence="10">Cytidylate kinase</fullName>
        <shortName evidence="10">CK</shortName>
        <ecNumber evidence="10">2.7.4.25</ecNumber>
    </recommendedName>
    <alternativeName>
        <fullName evidence="10">Cytidine monophosphate kinase</fullName>
        <shortName evidence="10">CMP kinase</shortName>
    </alternativeName>
</protein>
<proteinExistence type="inferred from homology"/>
<evidence type="ECO:0000256" key="9">
    <source>
        <dbReference type="ARBA" id="ARBA00048478"/>
    </source>
</evidence>
<evidence type="ECO:0000256" key="6">
    <source>
        <dbReference type="ARBA" id="ARBA00022777"/>
    </source>
</evidence>
<keyword evidence="7 10" id="KW-0067">ATP-binding</keyword>
<dbReference type="GO" id="GO:0015949">
    <property type="term" value="P:nucleobase-containing small molecule interconversion"/>
    <property type="evidence" value="ECO:0007669"/>
    <property type="project" value="TreeGrafter"/>
</dbReference>
<keyword evidence="5 10" id="KW-0547">Nucleotide-binding</keyword>
<dbReference type="FunFam" id="3.40.50.300:FF:000262">
    <property type="entry name" value="Cytidylate kinase"/>
    <property type="match status" value="1"/>
</dbReference>
<keyword evidence="13" id="KW-1185">Reference proteome</keyword>
<dbReference type="PANTHER" id="PTHR21299">
    <property type="entry name" value="CYTIDYLATE KINASE/PANTOATE-BETA-ALANINE LIGASE"/>
    <property type="match status" value="1"/>
</dbReference>
<dbReference type="GO" id="GO:0005829">
    <property type="term" value="C:cytosol"/>
    <property type="evidence" value="ECO:0007669"/>
    <property type="project" value="TreeGrafter"/>
</dbReference>
<sequence length="231" mass="25038">MSRREQEVPVIAVDGPSGSGKGTLCKLIARSLGWHLLDSGALYRLTALAARHHGVSLDDTEALEVLAAHLDVKFLAGEQDEELQIVLEGEEVTLAIRTEEVGADASVVAALGPVREALLSRQRDFVHAPGLVADGRDMGTVVFPEAPLKIYLDASAEERARRRYNQLISKGLGASLEAILDDIRARDDRDMNRAVAPLKPAPDAIILDSTKMTIDEVLLAVLDEARHRGLR</sequence>
<organism evidence="12 13">
    <name type="scientific">Marinobacterium lutimaris</name>
    <dbReference type="NCBI Taxonomy" id="568106"/>
    <lineage>
        <taxon>Bacteria</taxon>
        <taxon>Pseudomonadati</taxon>
        <taxon>Pseudomonadota</taxon>
        <taxon>Gammaproteobacteria</taxon>
        <taxon>Oceanospirillales</taxon>
        <taxon>Oceanospirillaceae</taxon>
        <taxon>Marinobacterium</taxon>
    </lineage>
</organism>
<dbReference type="Gene3D" id="3.40.50.300">
    <property type="entry name" value="P-loop containing nucleotide triphosphate hydrolases"/>
    <property type="match status" value="1"/>
</dbReference>
<accession>A0A1H6CEH9</accession>
<dbReference type="InterPro" id="IPR011994">
    <property type="entry name" value="Cytidylate_kinase_dom"/>
</dbReference>
<evidence type="ECO:0000313" key="12">
    <source>
        <dbReference type="EMBL" id="SEG71262.1"/>
    </source>
</evidence>
<dbReference type="GO" id="GO:0036431">
    <property type="term" value="F:dCMP kinase activity"/>
    <property type="evidence" value="ECO:0007669"/>
    <property type="project" value="InterPro"/>
</dbReference>
<dbReference type="AlphaFoldDB" id="A0A1H6CEH9"/>
<evidence type="ECO:0000256" key="5">
    <source>
        <dbReference type="ARBA" id="ARBA00022741"/>
    </source>
</evidence>
<evidence type="ECO:0000256" key="2">
    <source>
        <dbReference type="ARBA" id="ARBA00009427"/>
    </source>
</evidence>
<evidence type="ECO:0000259" key="11">
    <source>
        <dbReference type="Pfam" id="PF02224"/>
    </source>
</evidence>
<comment type="catalytic activity">
    <reaction evidence="9 10">
        <text>CMP + ATP = CDP + ADP</text>
        <dbReference type="Rhea" id="RHEA:11600"/>
        <dbReference type="ChEBI" id="CHEBI:30616"/>
        <dbReference type="ChEBI" id="CHEBI:58069"/>
        <dbReference type="ChEBI" id="CHEBI:60377"/>
        <dbReference type="ChEBI" id="CHEBI:456216"/>
        <dbReference type="EC" id="2.7.4.25"/>
    </reaction>
</comment>
<dbReference type="RefSeq" id="WP_104004252.1">
    <property type="nucleotide sequence ID" value="NZ_FNVQ01000003.1"/>
</dbReference>
<comment type="similarity">
    <text evidence="2 10">Belongs to the cytidylate kinase family. Type 1 subfamily.</text>
</comment>
<gene>
    <name evidence="10" type="primary">cmk</name>
    <name evidence="12" type="ORF">SAMN05444390_103422</name>
</gene>
<evidence type="ECO:0000256" key="3">
    <source>
        <dbReference type="ARBA" id="ARBA00022490"/>
    </source>
</evidence>
<dbReference type="CDD" id="cd02020">
    <property type="entry name" value="CMPK"/>
    <property type="match status" value="1"/>
</dbReference>
<evidence type="ECO:0000256" key="8">
    <source>
        <dbReference type="ARBA" id="ARBA00047615"/>
    </source>
</evidence>
<dbReference type="GO" id="GO:0036430">
    <property type="term" value="F:CMP kinase activity"/>
    <property type="evidence" value="ECO:0007669"/>
    <property type="project" value="RHEA"/>
</dbReference>
<keyword evidence="4 10" id="KW-0808">Transferase</keyword>
<evidence type="ECO:0000256" key="1">
    <source>
        <dbReference type="ARBA" id="ARBA00004496"/>
    </source>
</evidence>
<dbReference type="GO" id="GO:0006220">
    <property type="term" value="P:pyrimidine nucleotide metabolic process"/>
    <property type="evidence" value="ECO:0007669"/>
    <property type="project" value="UniProtKB-UniRule"/>
</dbReference>
<keyword evidence="6 10" id="KW-0418">Kinase</keyword>
<comment type="catalytic activity">
    <reaction evidence="8 10">
        <text>dCMP + ATP = dCDP + ADP</text>
        <dbReference type="Rhea" id="RHEA:25094"/>
        <dbReference type="ChEBI" id="CHEBI:30616"/>
        <dbReference type="ChEBI" id="CHEBI:57566"/>
        <dbReference type="ChEBI" id="CHEBI:58593"/>
        <dbReference type="ChEBI" id="CHEBI:456216"/>
        <dbReference type="EC" id="2.7.4.25"/>
    </reaction>
</comment>
<evidence type="ECO:0000256" key="4">
    <source>
        <dbReference type="ARBA" id="ARBA00022679"/>
    </source>
</evidence>
<dbReference type="Pfam" id="PF02224">
    <property type="entry name" value="Cytidylate_kin"/>
    <property type="match status" value="1"/>
</dbReference>
<dbReference type="EC" id="2.7.4.25" evidence="10"/>
<feature type="domain" description="Cytidylate kinase" evidence="11">
    <location>
        <begin position="11"/>
        <end position="225"/>
    </location>
</feature>
<dbReference type="NCBIfam" id="TIGR00017">
    <property type="entry name" value="cmk"/>
    <property type="match status" value="1"/>
</dbReference>
<dbReference type="InterPro" id="IPR003136">
    <property type="entry name" value="Cytidylate_kin"/>
</dbReference>
<feature type="binding site" evidence="10">
    <location>
        <begin position="15"/>
        <end position="23"/>
    </location>
    <ligand>
        <name>ATP</name>
        <dbReference type="ChEBI" id="CHEBI:30616"/>
    </ligand>
</feature>
<evidence type="ECO:0000256" key="7">
    <source>
        <dbReference type="ARBA" id="ARBA00022840"/>
    </source>
</evidence>
<dbReference type="SUPFAM" id="SSF52540">
    <property type="entry name" value="P-loop containing nucleoside triphosphate hydrolases"/>
    <property type="match status" value="1"/>
</dbReference>
<dbReference type="EMBL" id="FNVQ01000003">
    <property type="protein sequence ID" value="SEG71262.1"/>
    <property type="molecule type" value="Genomic_DNA"/>
</dbReference>